<feature type="transmembrane region" description="Helical" evidence="1">
    <location>
        <begin position="82"/>
        <end position="107"/>
    </location>
</feature>
<reference evidence="2" key="1">
    <citation type="journal article" date="2014" name="Int. J. Syst. Evol. Microbiol.">
        <title>Complete genome sequence of Corynebacterium casei LMG S-19264T (=DSM 44701T), isolated from a smear-ripened cheese.</title>
        <authorList>
            <consortium name="US DOE Joint Genome Institute (JGI-PGF)"/>
            <person name="Walter F."/>
            <person name="Albersmeier A."/>
            <person name="Kalinowski J."/>
            <person name="Ruckert C."/>
        </authorList>
    </citation>
    <scope>NUCLEOTIDE SEQUENCE</scope>
    <source>
        <strain evidence="2">JCM 3276</strain>
    </source>
</reference>
<gene>
    <name evidence="2" type="ORF">GCM10010171_25640</name>
</gene>
<accession>A0A918LCZ0</accession>
<comment type="caution">
    <text evidence="2">The sequence shown here is derived from an EMBL/GenBank/DDBJ whole genome shotgun (WGS) entry which is preliminary data.</text>
</comment>
<dbReference type="InterPro" id="IPR007436">
    <property type="entry name" value="DUF485"/>
</dbReference>
<dbReference type="Pfam" id="PF04341">
    <property type="entry name" value="DUF485"/>
    <property type="match status" value="1"/>
</dbReference>
<dbReference type="RefSeq" id="WP_189210627.1">
    <property type="nucleotide sequence ID" value="NZ_BMRB01000002.1"/>
</dbReference>
<dbReference type="InterPro" id="IPR036259">
    <property type="entry name" value="MFS_trans_sf"/>
</dbReference>
<reference evidence="2" key="2">
    <citation type="submission" date="2020-09" db="EMBL/GenBank/DDBJ databases">
        <authorList>
            <person name="Sun Q."/>
            <person name="Ohkuma M."/>
        </authorList>
    </citation>
    <scope>NUCLEOTIDE SEQUENCE</scope>
    <source>
        <strain evidence="2">JCM 3276</strain>
    </source>
</reference>
<dbReference type="PANTHER" id="PTHR38441:SF1">
    <property type="entry name" value="MEMBRANE PROTEIN"/>
    <property type="match status" value="1"/>
</dbReference>
<evidence type="ECO:0008006" key="4">
    <source>
        <dbReference type="Google" id="ProtNLM"/>
    </source>
</evidence>
<keyword evidence="1" id="KW-0472">Membrane</keyword>
<evidence type="ECO:0000256" key="1">
    <source>
        <dbReference type="SAM" id="Phobius"/>
    </source>
</evidence>
<keyword evidence="1" id="KW-1133">Transmembrane helix</keyword>
<proteinExistence type="predicted"/>
<dbReference type="SUPFAM" id="SSF103473">
    <property type="entry name" value="MFS general substrate transporter"/>
    <property type="match status" value="1"/>
</dbReference>
<keyword evidence="1" id="KW-0812">Transmembrane</keyword>
<keyword evidence="3" id="KW-1185">Reference proteome</keyword>
<dbReference type="Proteomes" id="UP000660680">
    <property type="component" value="Unassembled WGS sequence"/>
</dbReference>
<feature type="transmembrane region" description="Helical" evidence="1">
    <location>
        <begin position="52"/>
        <end position="70"/>
    </location>
</feature>
<evidence type="ECO:0000313" key="3">
    <source>
        <dbReference type="Proteomes" id="UP000660680"/>
    </source>
</evidence>
<dbReference type="AlphaFoldDB" id="A0A918LCZ0"/>
<dbReference type="PANTHER" id="PTHR38441">
    <property type="entry name" value="INTEGRAL MEMBRANE PROTEIN-RELATED"/>
    <property type="match status" value="1"/>
</dbReference>
<name>A0A918LCZ0_9PSEU</name>
<dbReference type="EMBL" id="BMRB01000002">
    <property type="protein sequence ID" value="GGS30839.1"/>
    <property type="molecule type" value="Genomic_DNA"/>
</dbReference>
<evidence type="ECO:0000313" key="2">
    <source>
        <dbReference type="EMBL" id="GGS30839.1"/>
    </source>
</evidence>
<organism evidence="2 3">
    <name type="scientific">Actinokineospora fastidiosa</name>
    <dbReference type="NCBI Taxonomy" id="1816"/>
    <lineage>
        <taxon>Bacteria</taxon>
        <taxon>Bacillati</taxon>
        <taxon>Actinomycetota</taxon>
        <taxon>Actinomycetes</taxon>
        <taxon>Pseudonocardiales</taxon>
        <taxon>Pseudonocardiaceae</taxon>
        <taxon>Actinokineospora</taxon>
    </lineage>
</organism>
<protein>
    <recommendedName>
        <fullName evidence="4">DUF485 domain-containing protein</fullName>
    </recommendedName>
</protein>
<sequence>MTKSLSARPRPGFATFEPEPRRDYLDADGEIDFVALQASPDFQRLRRRAVRFALPATVLFLVWYLTYVLLSAYAPGFMSQPVFGAVNVGLLFGMLQFVSTVVITLLYGRYAKRRVDPEVDAVRALVDQR</sequence>